<reference evidence="3" key="2">
    <citation type="journal article" date="2020" name="Data Brief">
        <title>Transcriptome dataset of Babesia bovis life stages within vertebrate and invertebrate hosts.</title>
        <authorList>
            <person name="Ueti M.W."/>
            <person name="Johnson W.C."/>
            <person name="Kappmeyer L.S."/>
            <person name="Herndon D.R."/>
            <person name="Mousel M.R."/>
            <person name="Reif K.E."/>
            <person name="Taus N.S."/>
            <person name="Ifeonu O.O."/>
            <person name="Silva J.C."/>
            <person name="Suarez C.E."/>
            <person name="Brayton K.A."/>
        </authorList>
    </citation>
    <scope>NUCLEOTIDE SEQUENCE [LARGE SCALE GENOMIC DNA]</scope>
</reference>
<dbReference type="AlphaFoldDB" id="A7AML2"/>
<dbReference type="InParanoid" id="A7AML2"/>
<reference evidence="2 3" key="1">
    <citation type="journal article" date="2007" name="PLoS Pathog.">
        <title>Genome sequence of Babesia bovis and comparative analysis of apicomplexan hemoprotozoa.</title>
        <authorList>
            <person name="Brayton K.A."/>
            <person name="Lau A.O.T."/>
            <person name="Herndon D.R."/>
            <person name="Hannick L."/>
            <person name="Kappmeyer L.S."/>
            <person name="Berens S.J."/>
            <person name="Bidwell S.L."/>
            <person name="Brown W.C."/>
            <person name="Crabtree J."/>
            <person name="Fadrosh D."/>
            <person name="Feldblum T."/>
            <person name="Forberger H.A."/>
            <person name="Haas B.J."/>
            <person name="Howell J.M."/>
            <person name="Khouri H."/>
            <person name="Koo H."/>
            <person name="Mann D.J."/>
            <person name="Norimine J."/>
            <person name="Paulsen I.T."/>
            <person name="Radune D."/>
            <person name="Ren Q."/>
            <person name="Smith R.K. Jr."/>
            <person name="Suarez C.E."/>
            <person name="White O."/>
            <person name="Wortman J.R."/>
            <person name="Knowles D.P. Jr."/>
            <person name="McElwain T.F."/>
            <person name="Nene V.M."/>
        </authorList>
    </citation>
    <scope>NUCLEOTIDE SEQUENCE [LARGE SCALE GENOMIC DNA]</scope>
    <source>
        <strain evidence="2">T2Bo</strain>
    </source>
</reference>
<protein>
    <submittedName>
        <fullName evidence="2">Uncharacterized protein</fullName>
    </submittedName>
</protein>
<sequence>MFFGDSSLISMRNVPPKETSASQFNHSRLMILDESIATPVVVVNLPSPRALLESSFYTIYKDKIYWIRGIVPNLKPVSLFFNNLIVNDDLIYATFPFDAIHLMTSLLFLDSARFISIPQRIYDLYRPNGKESQYPGLEAGLFYIWNNNIDGVQDRLSYLCDCIKPEGVKDTLFKPNVNKFRMMVEYKVLTLTKRLKEENVVMGSYCLLSDISNKDDIRKHHIQYIEGKLSLFAWSVISTMLNTEARTALISTSVLDISYRGQKQHGTPLSSRMSSGANTQKKRRLPVIKGTASITSFFKSK</sequence>
<dbReference type="eggNOG" id="ENOG502QX0H">
    <property type="taxonomic scope" value="Eukaryota"/>
</dbReference>
<evidence type="ECO:0000256" key="1">
    <source>
        <dbReference type="SAM" id="MobiDB-lite"/>
    </source>
</evidence>
<dbReference type="KEGG" id="bbo:BBOV_III002300"/>
<dbReference type="RefSeq" id="XP_001611364.1">
    <property type="nucleotide sequence ID" value="XM_001611314.1"/>
</dbReference>
<dbReference type="GeneID" id="5479610"/>
<feature type="compositionally biased region" description="Polar residues" evidence="1">
    <location>
        <begin position="264"/>
        <end position="279"/>
    </location>
</feature>
<dbReference type="EMBL" id="AAXT01000001">
    <property type="protein sequence ID" value="EDO07796.1"/>
    <property type="molecule type" value="Genomic_DNA"/>
</dbReference>
<name>A7AML2_BABBO</name>
<keyword evidence="3" id="KW-1185">Reference proteome</keyword>
<dbReference type="Proteomes" id="UP000002173">
    <property type="component" value="Unassembled WGS sequence"/>
</dbReference>
<dbReference type="OMA" id="FFCYPID"/>
<proteinExistence type="predicted"/>
<gene>
    <name evidence="2" type="ORF">BBOV_III002300</name>
</gene>
<comment type="caution">
    <text evidence="2">The sequence shown here is derived from an EMBL/GenBank/DDBJ whole genome shotgun (WGS) entry which is preliminary data.</text>
</comment>
<dbReference type="VEuPathDB" id="PiroplasmaDB:BBOV_III002300"/>
<feature type="region of interest" description="Disordered" evidence="1">
    <location>
        <begin position="263"/>
        <end position="282"/>
    </location>
</feature>
<accession>A7AML2</accession>
<evidence type="ECO:0000313" key="3">
    <source>
        <dbReference type="Proteomes" id="UP000002173"/>
    </source>
</evidence>
<evidence type="ECO:0000313" key="2">
    <source>
        <dbReference type="EMBL" id="EDO07796.1"/>
    </source>
</evidence>
<organism evidence="2 3">
    <name type="scientific">Babesia bovis</name>
    <dbReference type="NCBI Taxonomy" id="5865"/>
    <lineage>
        <taxon>Eukaryota</taxon>
        <taxon>Sar</taxon>
        <taxon>Alveolata</taxon>
        <taxon>Apicomplexa</taxon>
        <taxon>Aconoidasida</taxon>
        <taxon>Piroplasmida</taxon>
        <taxon>Babesiidae</taxon>
        <taxon>Babesia</taxon>
    </lineage>
</organism>
<reference evidence="3" key="3">
    <citation type="journal article" date="2021" name="Int. J. Parasitol.">
        <title>Comparative analysis of gene expression between Babesia bovis blood stages and kinetes allowed by improved genome annotation.</title>
        <authorList>
            <person name="Ueti M.W."/>
            <person name="Johnson W.C."/>
            <person name="Kappmeyer L.S."/>
            <person name="Herndon D.R."/>
            <person name="Mousel M.R."/>
            <person name="Reif K.E."/>
            <person name="Taus N.S."/>
            <person name="Ifeonu O.O."/>
            <person name="Silva J.C."/>
            <person name="Suarez C.E."/>
            <person name="Brayton K.A."/>
        </authorList>
    </citation>
    <scope>NUCLEOTIDE SEQUENCE [LARGE SCALE GENOMIC DNA]</scope>
</reference>